<dbReference type="AlphaFoldDB" id="A0AAP0HND0"/>
<dbReference type="Proteomes" id="UP001419268">
    <property type="component" value="Unassembled WGS sequence"/>
</dbReference>
<evidence type="ECO:0000313" key="3">
    <source>
        <dbReference type="Proteomes" id="UP001419268"/>
    </source>
</evidence>
<accession>A0AAP0HND0</accession>
<protein>
    <submittedName>
        <fullName evidence="2">Uncharacterized protein</fullName>
    </submittedName>
</protein>
<feature type="transmembrane region" description="Helical" evidence="1">
    <location>
        <begin position="20"/>
        <end position="42"/>
    </location>
</feature>
<gene>
    <name evidence="2" type="ORF">Scep_028317</name>
</gene>
<keyword evidence="1" id="KW-0472">Membrane</keyword>
<dbReference type="EMBL" id="JBBNAG010000012">
    <property type="protein sequence ID" value="KAK9089235.1"/>
    <property type="molecule type" value="Genomic_DNA"/>
</dbReference>
<sequence length="99" mass="11092">MLDDKQNRTSTDGGSSWRFANLFVGVAIVIMGIFGMNIKIALFEPHKHSSSRLSSVVLEDADFVLRCNFMWQERDFGVNAMAISAINQINIDSSIHIMI</sequence>
<evidence type="ECO:0000313" key="2">
    <source>
        <dbReference type="EMBL" id="KAK9089235.1"/>
    </source>
</evidence>
<keyword evidence="3" id="KW-1185">Reference proteome</keyword>
<keyword evidence="1" id="KW-0812">Transmembrane</keyword>
<keyword evidence="1" id="KW-1133">Transmembrane helix</keyword>
<organism evidence="2 3">
    <name type="scientific">Stephania cephalantha</name>
    <dbReference type="NCBI Taxonomy" id="152367"/>
    <lineage>
        <taxon>Eukaryota</taxon>
        <taxon>Viridiplantae</taxon>
        <taxon>Streptophyta</taxon>
        <taxon>Embryophyta</taxon>
        <taxon>Tracheophyta</taxon>
        <taxon>Spermatophyta</taxon>
        <taxon>Magnoliopsida</taxon>
        <taxon>Ranunculales</taxon>
        <taxon>Menispermaceae</taxon>
        <taxon>Menispermoideae</taxon>
        <taxon>Cissampelideae</taxon>
        <taxon>Stephania</taxon>
    </lineage>
</organism>
<comment type="caution">
    <text evidence="2">The sequence shown here is derived from an EMBL/GenBank/DDBJ whole genome shotgun (WGS) entry which is preliminary data.</text>
</comment>
<evidence type="ECO:0000256" key="1">
    <source>
        <dbReference type="SAM" id="Phobius"/>
    </source>
</evidence>
<name>A0AAP0HND0_9MAGN</name>
<proteinExistence type="predicted"/>
<reference evidence="2 3" key="1">
    <citation type="submission" date="2024-01" db="EMBL/GenBank/DDBJ databases">
        <title>Genome assemblies of Stephania.</title>
        <authorList>
            <person name="Yang L."/>
        </authorList>
    </citation>
    <scope>NUCLEOTIDE SEQUENCE [LARGE SCALE GENOMIC DNA]</scope>
    <source>
        <strain evidence="2">JXDWG</strain>
        <tissue evidence="2">Leaf</tissue>
    </source>
</reference>